<reference evidence="1 2" key="1">
    <citation type="journal article" date="2019" name="Sci. Rep.">
        <title>Orb-weaving spider Araneus ventricosus genome elucidates the spidroin gene catalogue.</title>
        <authorList>
            <person name="Kono N."/>
            <person name="Nakamura H."/>
            <person name="Ohtoshi R."/>
            <person name="Moran D.A.P."/>
            <person name="Shinohara A."/>
            <person name="Yoshida Y."/>
            <person name="Fujiwara M."/>
            <person name="Mori M."/>
            <person name="Tomita M."/>
            <person name="Arakawa K."/>
        </authorList>
    </citation>
    <scope>NUCLEOTIDE SEQUENCE [LARGE SCALE GENOMIC DNA]</scope>
</reference>
<protein>
    <submittedName>
        <fullName evidence="1">Uncharacterized protein</fullName>
    </submittedName>
</protein>
<accession>A0A4Y2S917</accession>
<dbReference type="AlphaFoldDB" id="A0A4Y2S917"/>
<gene>
    <name evidence="1" type="ORF">AVEN_141237_1</name>
</gene>
<dbReference type="OrthoDB" id="10587013at2759"/>
<comment type="caution">
    <text evidence="1">The sequence shown here is derived from an EMBL/GenBank/DDBJ whole genome shotgun (WGS) entry which is preliminary data.</text>
</comment>
<dbReference type="Proteomes" id="UP000499080">
    <property type="component" value="Unassembled WGS sequence"/>
</dbReference>
<evidence type="ECO:0000313" key="1">
    <source>
        <dbReference type="EMBL" id="GBN83755.1"/>
    </source>
</evidence>
<sequence>MEYEGLLESCQWCKLRREKEEWCYTAGREDQMAGQWIIENQRKTLTVSAVNLNGCTNADLANIPFVYDQPTEKDTLLEDCIWTDFQQGAYQITRFSFMCIKTCLDMILLSTDAGCWLFGRRWVGCGDLIAWLIR</sequence>
<dbReference type="EMBL" id="BGPR01020083">
    <property type="protein sequence ID" value="GBN83755.1"/>
    <property type="molecule type" value="Genomic_DNA"/>
</dbReference>
<name>A0A4Y2S917_ARAVE</name>
<evidence type="ECO:0000313" key="2">
    <source>
        <dbReference type="Proteomes" id="UP000499080"/>
    </source>
</evidence>
<proteinExistence type="predicted"/>
<keyword evidence="2" id="KW-1185">Reference proteome</keyword>
<organism evidence="1 2">
    <name type="scientific">Araneus ventricosus</name>
    <name type="common">Orbweaver spider</name>
    <name type="synonym">Epeira ventricosa</name>
    <dbReference type="NCBI Taxonomy" id="182803"/>
    <lineage>
        <taxon>Eukaryota</taxon>
        <taxon>Metazoa</taxon>
        <taxon>Ecdysozoa</taxon>
        <taxon>Arthropoda</taxon>
        <taxon>Chelicerata</taxon>
        <taxon>Arachnida</taxon>
        <taxon>Araneae</taxon>
        <taxon>Araneomorphae</taxon>
        <taxon>Entelegynae</taxon>
        <taxon>Araneoidea</taxon>
        <taxon>Araneidae</taxon>
        <taxon>Araneus</taxon>
    </lineage>
</organism>